<proteinExistence type="predicted"/>
<name>A0ABQ2D708_9DEIO</name>
<reference evidence="2" key="1">
    <citation type="journal article" date="2019" name="Int. J. Syst. Evol. Microbiol.">
        <title>The Global Catalogue of Microorganisms (GCM) 10K type strain sequencing project: providing services to taxonomists for standard genome sequencing and annotation.</title>
        <authorList>
            <consortium name="The Broad Institute Genomics Platform"/>
            <consortium name="The Broad Institute Genome Sequencing Center for Infectious Disease"/>
            <person name="Wu L."/>
            <person name="Ma J."/>
        </authorList>
    </citation>
    <scope>NUCLEOTIDE SEQUENCE [LARGE SCALE GENOMIC DNA]</scope>
    <source>
        <strain evidence="2">JCM 14370</strain>
    </source>
</reference>
<sequence>MHEYLLNQQAHQKLDQMWQEASEARKLPRRSLKQHLARFLRNVARSLDADKDQKGVLA</sequence>
<protein>
    <submittedName>
        <fullName evidence="1">Uncharacterized protein</fullName>
    </submittedName>
</protein>
<dbReference type="RefSeq" id="WP_189004888.1">
    <property type="nucleotide sequence ID" value="NZ_BMOD01000016.1"/>
</dbReference>
<evidence type="ECO:0000313" key="2">
    <source>
        <dbReference type="Proteomes" id="UP000632222"/>
    </source>
</evidence>
<dbReference type="EMBL" id="BMOD01000016">
    <property type="protein sequence ID" value="GGJ46227.1"/>
    <property type="molecule type" value="Genomic_DNA"/>
</dbReference>
<dbReference type="Proteomes" id="UP000632222">
    <property type="component" value="Unassembled WGS sequence"/>
</dbReference>
<accession>A0ABQ2D708</accession>
<keyword evidence="2" id="KW-1185">Reference proteome</keyword>
<gene>
    <name evidence="1" type="ORF">GCM10008938_35540</name>
</gene>
<comment type="caution">
    <text evidence="1">The sequence shown here is derived from an EMBL/GenBank/DDBJ whole genome shotgun (WGS) entry which is preliminary data.</text>
</comment>
<evidence type="ECO:0000313" key="1">
    <source>
        <dbReference type="EMBL" id="GGJ46227.1"/>
    </source>
</evidence>
<organism evidence="1 2">
    <name type="scientific">Deinococcus roseus</name>
    <dbReference type="NCBI Taxonomy" id="392414"/>
    <lineage>
        <taxon>Bacteria</taxon>
        <taxon>Thermotogati</taxon>
        <taxon>Deinococcota</taxon>
        <taxon>Deinococci</taxon>
        <taxon>Deinococcales</taxon>
        <taxon>Deinococcaceae</taxon>
        <taxon>Deinococcus</taxon>
    </lineage>
</organism>